<organism evidence="3 4">
    <name type="scientific">Grimontia hollisae</name>
    <name type="common">Vibrio hollisae</name>
    <dbReference type="NCBI Taxonomy" id="673"/>
    <lineage>
        <taxon>Bacteria</taxon>
        <taxon>Pseudomonadati</taxon>
        <taxon>Pseudomonadota</taxon>
        <taxon>Gammaproteobacteria</taxon>
        <taxon>Vibrionales</taxon>
        <taxon>Vibrionaceae</taxon>
        <taxon>Grimontia</taxon>
    </lineage>
</organism>
<dbReference type="RefSeq" id="WP_115660326.1">
    <property type="nucleotide sequence ID" value="NZ_UGHD01000003.1"/>
</dbReference>
<dbReference type="AlphaFoldDB" id="A0A377J7U7"/>
<gene>
    <name evidence="3" type="ORF">NCTC11645_03559</name>
</gene>
<evidence type="ECO:0000313" key="4">
    <source>
        <dbReference type="Proteomes" id="UP000254512"/>
    </source>
</evidence>
<feature type="chain" id="PRO_5016564766" evidence="2">
    <location>
        <begin position="23"/>
        <end position="219"/>
    </location>
</feature>
<evidence type="ECO:0000256" key="1">
    <source>
        <dbReference type="SAM" id="MobiDB-lite"/>
    </source>
</evidence>
<dbReference type="InterPro" id="IPR021253">
    <property type="entry name" value="ZrgA-like"/>
</dbReference>
<dbReference type="STRING" id="673.AL542_02795"/>
<evidence type="ECO:0000256" key="2">
    <source>
        <dbReference type="SAM" id="SignalP"/>
    </source>
</evidence>
<feature type="signal peptide" evidence="2">
    <location>
        <begin position="1"/>
        <end position="22"/>
    </location>
</feature>
<name>A0A377J7U7_GRIHO</name>
<accession>A0A377J7U7</accession>
<dbReference type="Proteomes" id="UP000254512">
    <property type="component" value="Unassembled WGS sequence"/>
</dbReference>
<feature type="compositionally biased region" description="Basic and acidic residues" evidence="1">
    <location>
        <begin position="113"/>
        <end position="157"/>
    </location>
</feature>
<reference evidence="3 4" key="1">
    <citation type="submission" date="2018-06" db="EMBL/GenBank/DDBJ databases">
        <authorList>
            <consortium name="Pathogen Informatics"/>
            <person name="Doyle S."/>
        </authorList>
    </citation>
    <scope>NUCLEOTIDE SEQUENCE [LARGE SCALE GENOMIC DNA]</scope>
    <source>
        <strain evidence="3 4">NCTC11645</strain>
    </source>
</reference>
<feature type="region of interest" description="Disordered" evidence="1">
    <location>
        <begin position="105"/>
        <end position="157"/>
    </location>
</feature>
<keyword evidence="2" id="KW-0732">Signal</keyword>
<dbReference type="EMBL" id="UGHD01000003">
    <property type="protein sequence ID" value="STO98572.1"/>
    <property type="molecule type" value="Genomic_DNA"/>
</dbReference>
<dbReference type="Pfam" id="PF10986">
    <property type="entry name" value="ZrgA"/>
    <property type="match status" value="1"/>
</dbReference>
<evidence type="ECO:0000313" key="3">
    <source>
        <dbReference type="EMBL" id="STO98572.1"/>
    </source>
</evidence>
<protein>
    <submittedName>
        <fullName evidence="3">Protein of uncharacterized function (DUF2796)</fullName>
    </submittedName>
</protein>
<sequence>MLNKNMLALSAIALGMASTASADHDEHRQHDAHQHGVVEWHIAQDGDELLAEITAPGSDVVGFEHAPENAAQKAAIEKAMTTLAKPGALFAINAEAGCELESHTVSNTLGKGNGDHHDHDHHAHEEGHHDEHDDHEHHEEHAHHDDHHDHDHDDHDKKMLHGEFSAQYTFHCQSPDSLKTVSTNWFEVFGNTEKISVQAITDKGVVAGKLVPASNTFRF</sequence>
<proteinExistence type="predicted"/>